<evidence type="ECO:0000256" key="1">
    <source>
        <dbReference type="SAM" id="Phobius"/>
    </source>
</evidence>
<feature type="transmembrane region" description="Helical" evidence="1">
    <location>
        <begin position="213"/>
        <end position="230"/>
    </location>
</feature>
<feature type="transmembrane region" description="Helical" evidence="1">
    <location>
        <begin position="375"/>
        <end position="397"/>
    </location>
</feature>
<feature type="transmembrane region" description="Helical" evidence="1">
    <location>
        <begin position="20"/>
        <end position="43"/>
    </location>
</feature>
<keyword evidence="1" id="KW-0472">Membrane</keyword>
<keyword evidence="1" id="KW-0812">Transmembrane</keyword>
<dbReference type="Proteomes" id="UP000887565">
    <property type="component" value="Unplaced"/>
</dbReference>
<feature type="transmembrane region" description="Helical" evidence="1">
    <location>
        <begin position="285"/>
        <end position="310"/>
    </location>
</feature>
<dbReference type="PANTHER" id="PTHR11161">
    <property type="entry name" value="O-ACYLTRANSFERASE"/>
    <property type="match status" value="1"/>
</dbReference>
<evidence type="ECO:0000313" key="2">
    <source>
        <dbReference type="Proteomes" id="UP000887565"/>
    </source>
</evidence>
<dbReference type="OMA" id="RREICVI"/>
<evidence type="ECO:0000313" key="3">
    <source>
        <dbReference type="WBParaSite" id="nRc.2.0.1.t01105-RA"/>
    </source>
</evidence>
<dbReference type="InterPro" id="IPR052728">
    <property type="entry name" value="O2_lipid_transport_reg"/>
</dbReference>
<dbReference type="WBParaSite" id="nRc.2.0.1.t01105-RA">
    <property type="protein sequence ID" value="nRc.2.0.1.t01105-RA"/>
    <property type="gene ID" value="nRc.2.0.1.g01105"/>
</dbReference>
<sequence>MHDLDGYREKFKRSFFLQFIYHGTFGIGTFFAISGILQTYGVLTKVSKNTKDGSGPPVRFDLQFWVCLIVNRYLRIIPLYLFCILYVSYVLPQMANFSMWSPMDPGRQCPPEIWRHLFFLNNFKPLQLCMTWTWYLAVDFQLFLTNVPLTVSFVHRPKLALAGALSLILPFSLVKAFMIRKENFPPALMLLVPMPAYDQNFAKYSFEIYMRPYSWTSTYLFGMLTGYLIFWTTTTNRLSNGRRIFGRREICVISLLSFFSVLGAFWTAFGIYPQAMGIKNLTYDFIYAAFSPLTWALSICWLVYSIHCFLDKGSIVRLFLQYKIWTVTSNLTFACYLIHLPFCFGFLLRYCLEKWDLIHSSGRQFLKVPLNSSDILGLAACAGFVSYFLALALYFLVESPAAQIQAILMGKLRDWRKMSRNLSVNDENASSRIDCGKEGFGRLFAAYKTVFSLRSEYVSGTFHEDQAKTMTETLQLAHYLAIDLAHQLSIDLPQTLAQHLPLDLSRYLAQN</sequence>
<feature type="transmembrane region" description="Helical" evidence="1">
    <location>
        <begin position="132"/>
        <end position="154"/>
    </location>
</feature>
<dbReference type="AlphaFoldDB" id="A0A915HHL9"/>
<keyword evidence="2" id="KW-1185">Reference proteome</keyword>
<feature type="transmembrane region" description="Helical" evidence="1">
    <location>
        <begin position="331"/>
        <end position="350"/>
    </location>
</feature>
<feature type="transmembrane region" description="Helical" evidence="1">
    <location>
        <begin position="159"/>
        <end position="179"/>
    </location>
</feature>
<protein>
    <submittedName>
        <fullName evidence="3">Acyltransferase 3 domain-containing protein</fullName>
    </submittedName>
</protein>
<name>A0A915HHL9_ROMCU</name>
<dbReference type="PANTHER" id="PTHR11161:SF12">
    <property type="entry name" value="ACYLTRANSFERASE 3 DOMAIN-CONTAINING PROTEIN-RELATED"/>
    <property type="match status" value="1"/>
</dbReference>
<feature type="transmembrane region" description="Helical" evidence="1">
    <location>
        <begin position="250"/>
        <end position="273"/>
    </location>
</feature>
<proteinExistence type="predicted"/>
<organism evidence="2 3">
    <name type="scientific">Romanomermis culicivorax</name>
    <name type="common">Nematode worm</name>
    <dbReference type="NCBI Taxonomy" id="13658"/>
    <lineage>
        <taxon>Eukaryota</taxon>
        <taxon>Metazoa</taxon>
        <taxon>Ecdysozoa</taxon>
        <taxon>Nematoda</taxon>
        <taxon>Enoplea</taxon>
        <taxon>Dorylaimia</taxon>
        <taxon>Mermithida</taxon>
        <taxon>Mermithoidea</taxon>
        <taxon>Mermithidae</taxon>
        <taxon>Romanomermis</taxon>
    </lineage>
</organism>
<feature type="transmembrane region" description="Helical" evidence="1">
    <location>
        <begin position="64"/>
        <end position="91"/>
    </location>
</feature>
<reference evidence="3" key="1">
    <citation type="submission" date="2022-11" db="UniProtKB">
        <authorList>
            <consortium name="WormBaseParasite"/>
        </authorList>
    </citation>
    <scope>IDENTIFICATION</scope>
</reference>
<accession>A0A915HHL9</accession>
<keyword evidence="1" id="KW-1133">Transmembrane helix</keyword>